<proteinExistence type="predicted"/>
<dbReference type="Proteomes" id="UP000235786">
    <property type="component" value="Unassembled WGS sequence"/>
</dbReference>
<dbReference type="Pfam" id="PF20163">
    <property type="entry name" value="DUF6536"/>
    <property type="match status" value="1"/>
</dbReference>
<keyword evidence="1" id="KW-0812">Transmembrane</keyword>
<gene>
    <name evidence="3" type="ORF">L207DRAFT_586669</name>
</gene>
<dbReference type="OrthoDB" id="5429634at2759"/>
<feature type="transmembrane region" description="Helical" evidence="1">
    <location>
        <begin position="108"/>
        <end position="130"/>
    </location>
</feature>
<accession>A0A2J6REQ9</accession>
<feature type="transmembrane region" description="Helical" evidence="1">
    <location>
        <begin position="151"/>
        <end position="169"/>
    </location>
</feature>
<dbReference type="InterPro" id="IPR046623">
    <property type="entry name" value="DUF6536"/>
</dbReference>
<feature type="transmembrane region" description="Helical" evidence="1">
    <location>
        <begin position="458"/>
        <end position="480"/>
    </location>
</feature>
<evidence type="ECO:0000313" key="3">
    <source>
        <dbReference type="EMBL" id="PMD36986.1"/>
    </source>
</evidence>
<protein>
    <recommendedName>
        <fullName evidence="2">DUF6536 domain-containing protein</fullName>
    </recommendedName>
</protein>
<keyword evidence="4" id="KW-1185">Reference proteome</keyword>
<dbReference type="EMBL" id="KZ613950">
    <property type="protein sequence ID" value="PMD36986.1"/>
    <property type="molecule type" value="Genomic_DNA"/>
</dbReference>
<organism evidence="3 4">
    <name type="scientific">Hyaloscypha variabilis (strain UAMH 11265 / GT02V1 / F)</name>
    <name type="common">Meliniomyces variabilis</name>
    <dbReference type="NCBI Taxonomy" id="1149755"/>
    <lineage>
        <taxon>Eukaryota</taxon>
        <taxon>Fungi</taxon>
        <taxon>Dikarya</taxon>
        <taxon>Ascomycota</taxon>
        <taxon>Pezizomycotina</taxon>
        <taxon>Leotiomycetes</taxon>
        <taxon>Helotiales</taxon>
        <taxon>Hyaloscyphaceae</taxon>
        <taxon>Hyaloscypha</taxon>
        <taxon>Hyaloscypha variabilis</taxon>
    </lineage>
</organism>
<reference evidence="3 4" key="1">
    <citation type="submission" date="2016-04" db="EMBL/GenBank/DDBJ databases">
        <title>A degradative enzymes factory behind the ericoid mycorrhizal symbiosis.</title>
        <authorList>
            <consortium name="DOE Joint Genome Institute"/>
            <person name="Martino E."/>
            <person name="Morin E."/>
            <person name="Grelet G."/>
            <person name="Kuo A."/>
            <person name="Kohler A."/>
            <person name="Daghino S."/>
            <person name="Barry K."/>
            <person name="Choi C."/>
            <person name="Cichocki N."/>
            <person name="Clum A."/>
            <person name="Copeland A."/>
            <person name="Hainaut M."/>
            <person name="Haridas S."/>
            <person name="Labutti K."/>
            <person name="Lindquist E."/>
            <person name="Lipzen A."/>
            <person name="Khouja H.-R."/>
            <person name="Murat C."/>
            <person name="Ohm R."/>
            <person name="Olson A."/>
            <person name="Spatafora J."/>
            <person name="Veneault-Fourrey C."/>
            <person name="Henrissat B."/>
            <person name="Grigoriev I."/>
            <person name="Martin F."/>
            <person name="Perotto S."/>
        </authorList>
    </citation>
    <scope>NUCLEOTIDE SEQUENCE [LARGE SCALE GENOMIC DNA]</scope>
    <source>
        <strain evidence="3 4">F</strain>
    </source>
</reference>
<feature type="transmembrane region" description="Helical" evidence="1">
    <location>
        <begin position="386"/>
        <end position="408"/>
    </location>
</feature>
<evidence type="ECO:0000259" key="2">
    <source>
        <dbReference type="Pfam" id="PF20163"/>
    </source>
</evidence>
<feature type="domain" description="DUF6536" evidence="2">
    <location>
        <begin position="63"/>
        <end position="133"/>
    </location>
</feature>
<dbReference type="AlphaFoldDB" id="A0A2J6REQ9"/>
<feature type="transmembrane region" description="Helical" evidence="1">
    <location>
        <begin position="64"/>
        <end position="88"/>
    </location>
</feature>
<feature type="transmembrane region" description="Helical" evidence="1">
    <location>
        <begin position="500"/>
        <end position="523"/>
    </location>
</feature>
<dbReference type="PANTHER" id="PTHR35395">
    <property type="entry name" value="DUF6536 DOMAIN-CONTAINING PROTEIN"/>
    <property type="match status" value="1"/>
</dbReference>
<sequence>MQVEGQAHPSWIQAAPPSFATSPYYQEPLKSEITSTYQEFQVDMLEASQEVVEKKAFRKAKIKVASFLLASFLILIFNIIILCIFPKGSDIFTPVVILRSNCAETRRFGFWIYRLINALATLLILGSNVGMQTAELLRKGRNPDFRGRRKIWSFLALTSLGVYLFYNSAVPETQTTSPFYLAVVGEEFLSSGPPTPPPSIEDAYSDTYFLPAYQDMRANGSRWDRLSNLECIQAYAAPIITDRRNLIIVTSNDTDPTSIYEELFHRLGSLPPNCPLSSLESNATNWTIIGIAPFTNSENELDTPPKYPVEYCLSEPINGGCLVGLNWLLLAIVTAFNAAKVVGLGICLREMFKKGMMCTVRDARSARRLRYHKPKRWIHAVSRRSIVVASYLTWQALVLGVLMLVFALQGEKSKCQSIDFSSLWKLGFGTVSYSSMIKGPSTSMNIISASILANITQVVLAVLFFSYTYVLTEMVSFSYISKPSPTVKQLAEPAKRLPKYYSIVIAVVATVVHWMASQALFVISVQISPYGDDTGSWFLNMRAGTNHSTSNNGTMGLQSKVEETCHSTAYNGTIADGGCPMDIDVDVPWIGDQLLQLLERKLGYEV</sequence>
<dbReference type="PANTHER" id="PTHR35395:SF1">
    <property type="entry name" value="DUF6536 DOMAIN-CONTAINING PROTEIN"/>
    <property type="match status" value="1"/>
</dbReference>
<feature type="transmembrane region" description="Helical" evidence="1">
    <location>
        <begin position="327"/>
        <end position="348"/>
    </location>
</feature>
<keyword evidence="1" id="KW-1133">Transmembrane helix</keyword>
<evidence type="ECO:0000313" key="4">
    <source>
        <dbReference type="Proteomes" id="UP000235786"/>
    </source>
</evidence>
<name>A0A2J6REQ9_HYAVF</name>
<keyword evidence="1" id="KW-0472">Membrane</keyword>
<evidence type="ECO:0000256" key="1">
    <source>
        <dbReference type="SAM" id="Phobius"/>
    </source>
</evidence>